<evidence type="ECO:0000256" key="4">
    <source>
        <dbReference type="ARBA" id="ARBA00022881"/>
    </source>
</evidence>
<feature type="domain" description="UvrC family homology region profile" evidence="8">
    <location>
        <begin position="253"/>
        <end position="378"/>
    </location>
</feature>
<dbReference type="PANTHER" id="PTHR30562">
    <property type="entry name" value="UVRC/OXIDOREDUCTASE"/>
    <property type="match status" value="1"/>
</dbReference>
<keyword evidence="4" id="KW-0267">Excision nuclease</keyword>
<keyword evidence="1" id="KW-0963">Cytoplasm</keyword>
<keyword evidence="2" id="KW-0227">DNA damage</keyword>
<dbReference type="Proteomes" id="UP000192520">
    <property type="component" value="Unassembled WGS sequence"/>
</dbReference>
<evidence type="ECO:0008006" key="11">
    <source>
        <dbReference type="Google" id="ProtNLM"/>
    </source>
</evidence>
<gene>
    <name evidence="9" type="ORF">B5M47_01235</name>
</gene>
<dbReference type="InterPro" id="IPR035901">
    <property type="entry name" value="GIY-YIG_endonuc_sf"/>
</dbReference>
<dbReference type="CDD" id="cd10434">
    <property type="entry name" value="GIY-YIG_UvrC_Cho"/>
    <property type="match status" value="1"/>
</dbReference>
<dbReference type="AlphaFoldDB" id="A0A1W9NZ87"/>
<dbReference type="SUPFAM" id="SSF46600">
    <property type="entry name" value="C-terminal UvrC-binding domain of UvrB"/>
    <property type="match status" value="1"/>
</dbReference>
<evidence type="ECO:0000313" key="9">
    <source>
        <dbReference type="EMBL" id="OQX51312.1"/>
    </source>
</evidence>
<dbReference type="PANTHER" id="PTHR30562:SF1">
    <property type="entry name" value="UVRABC SYSTEM PROTEIN C"/>
    <property type="match status" value="1"/>
</dbReference>
<dbReference type="Gene3D" id="3.40.1440.10">
    <property type="entry name" value="GIY-YIG endonuclease"/>
    <property type="match status" value="1"/>
</dbReference>
<keyword evidence="3" id="KW-0228">DNA excision</keyword>
<dbReference type="EMBL" id="MZGJ01000005">
    <property type="protein sequence ID" value="OQX51312.1"/>
    <property type="molecule type" value="Genomic_DNA"/>
</dbReference>
<evidence type="ECO:0000313" key="10">
    <source>
        <dbReference type="Proteomes" id="UP000192520"/>
    </source>
</evidence>
<organism evidence="9 10">
    <name type="scientific">candidate division CPR3 bacterium 4484_211</name>
    <dbReference type="NCBI Taxonomy" id="1968527"/>
    <lineage>
        <taxon>Bacteria</taxon>
        <taxon>Bacteria division CPR3</taxon>
    </lineage>
</organism>
<proteinExistence type="predicted"/>
<dbReference type="InterPro" id="IPR000305">
    <property type="entry name" value="GIY-YIG_endonuc"/>
</dbReference>
<dbReference type="GO" id="GO:0009381">
    <property type="term" value="F:excinuclease ABC activity"/>
    <property type="evidence" value="ECO:0007669"/>
    <property type="project" value="InterPro"/>
</dbReference>
<dbReference type="SMART" id="SM00465">
    <property type="entry name" value="GIYc"/>
    <property type="match status" value="1"/>
</dbReference>
<dbReference type="GO" id="GO:0009380">
    <property type="term" value="C:excinuclease repair complex"/>
    <property type="evidence" value="ECO:0007669"/>
    <property type="project" value="TreeGrafter"/>
</dbReference>
<dbReference type="InterPro" id="IPR001943">
    <property type="entry name" value="UVR_dom"/>
</dbReference>
<feature type="domain" description="GIY-YIG" evidence="7">
    <location>
        <begin position="9"/>
        <end position="86"/>
    </location>
</feature>
<evidence type="ECO:0000256" key="5">
    <source>
        <dbReference type="ARBA" id="ARBA00023204"/>
    </source>
</evidence>
<evidence type="ECO:0000259" key="6">
    <source>
        <dbReference type="PROSITE" id="PS50151"/>
    </source>
</evidence>
<dbReference type="STRING" id="1968527.B5M47_01235"/>
<evidence type="ECO:0000256" key="1">
    <source>
        <dbReference type="ARBA" id="ARBA00022490"/>
    </source>
</evidence>
<dbReference type="FunFam" id="3.40.1440.10:FF:000001">
    <property type="entry name" value="UvrABC system protein C"/>
    <property type="match status" value="1"/>
</dbReference>
<evidence type="ECO:0000259" key="7">
    <source>
        <dbReference type="PROSITE" id="PS50164"/>
    </source>
</evidence>
<feature type="domain" description="UVR" evidence="6">
    <location>
        <begin position="195"/>
        <end position="230"/>
    </location>
</feature>
<dbReference type="InterPro" id="IPR036876">
    <property type="entry name" value="UVR_dom_sf"/>
</dbReference>
<dbReference type="PROSITE" id="PS50164">
    <property type="entry name" value="GIY_YIG"/>
    <property type="match status" value="1"/>
</dbReference>
<evidence type="ECO:0000256" key="3">
    <source>
        <dbReference type="ARBA" id="ARBA00022769"/>
    </source>
</evidence>
<evidence type="ECO:0000259" key="8">
    <source>
        <dbReference type="PROSITE" id="PS50165"/>
    </source>
</evidence>
<accession>A0A1W9NZ87</accession>
<keyword evidence="5" id="KW-0234">DNA repair</keyword>
<name>A0A1W9NZ87_UNCC3</name>
<dbReference type="Gene3D" id="3.30.420.340">
    <property type="entry name" value="UvrC, RNAse H endonuclease domain"/>
    <property type="match status" value="1"/>
</dbReference>
<protein>
    <recommendedName>
        <fullName evidence="11">Excinuclease ABC subunit C</fullName>
    </recommendedName>
</protein>
<reference evidence="10" key="1">
    <citation type="submission" date="2017-03" db="EMBL/GenBank/DDBJ databases">
        <title>Novel pathways for hydrocarbon cycling and metabolic interdependencies in hydrothermal sediment communities.</title>
        <authorList>
            <person name="Dombrowski N."/>
            <person name="Seitz K."/>
            <person name="Teske A."/>
            <person name="Baker B."/>
        </authorList>
    </citation>
    <scope>NUCLEOTIDE SEQUENCE [LARGE SCALE GENOMIC DNA]</scope>
</reference>
<dbReference type="PROSITE" id="PS50151">
    <property type="entry name" value="UVR"/>
    <property type="match status" value="1"/>
</dbReference>
<dbReference type="InterPro" id="IPR047296">
    <property type="entry name" value="GIY-YIG_UvrC_Cho"/>
</dbReference>
<dbReference type="InterPro" id="IPR038476">
    <property type="entry name" value="UvrC_RNase_H_dom_sf"/>
</dbReference>
<sequence length="446" mass="51683">MEFPQNVPTTPGIYIFRGVKKRPLYIGKAKNLKNRIRSYFQTKVGPKIRQMLAKAKDIKFVATDTELEAVLLEADLIKRLNPKYNTQWKDDKNFKYIALDFPRVYTTRKKSVPHAVYFGPFPDGKIVSQVLKTLRKIFPFRDCTRTKFNRHQKIKRPCLYYNLNLCPGPCIGAVSAQKYTENINRLILFLKGKKKKIIRDLKAKMKSASANKNFEAAAKYRDQIERLNYVLLQFRYQENYLKTADLLVDQKARELEELDKVLTGVLPRRGRTSNYHRFRLEAYDISNLQGQQATGSMAVLEGGTPKKSDYRKFKIRAAGKVDDVGMIKEVLKRRFSNFKKRPKEHSKKHRLDLSFSQAPHLILIDGGKPQLNAALQVLSQLKINLPAISLAKKEEIVYCQIKGKLEEIKLPKDSAALHLLQRARDEAHRFALTYHHKLRSRSLTHL</sequence>
<dbReference type="Pfam" id="PF02151">
    <property type="entry name" value="UVR"/>
    <property type="match status" value="1"/>
</dbReference>
<dbReference type="SUPFAM" id="SSF82771">
    <property type="entry name" value="GIY-YIG endonuclease"/>
    <property type="match status" value="1"/>
</dbReference>
<dbReference type="PROSITE" id="PS50165">
    <property type="entry name" value="UVRC"/>
    <property type="match status" value="1"/>
</dbReference>
<dbReference type="Gene3D" id="4.10.860.10">
    <property type="entry name" value="UVR domain"/>
    <property type="match status" value="1"/>
</dbReference>
<dbReference type="InterPro" id="IPR050066">
    <property type="entry name" value="UvrABC_protein_C"/>
</dbReference>
<evidence type="ECO:0000256" key="2">
    <source>
        <dbReference type="ARBA" id="ARBA00022763"/>
    </source>
</evidence>
<dbReference type="Pfam" id="PF01541">
    <property type="entry name" value="GIY-YIG"/>
    <property type="match status" value="1"/>
</dbReference>
<dbReference type="GO" id="GO:0006289">
    <property type="term" value="P:nucleotide-excision repair"/>
    <property type="evidence" value="ECO:0007669"/>
    <property type="project" value="InterPro"/>
</dbReference>
<dbReference type="Pfam" id="PF08459">
    <property type="entry name" value="UvrC_RNaseH_dom"/>
    <property type="match status" value="1"/>
</dbReference>
<dbReference type="InterPro" id="IPR001162">
    <property type="entry name" value="UvrC_RNase_H_dom"/>
</dbReference>
<comment type="caution">
    <text evidence="9">The sequence shown here is derived from an EMBL/GenBank/DDBJ whole genome shotgun (WGS) entry which is preliminary data.</text>
</comment>